<dbReference type="PROSITE" id="PS50048">
    <property type="entry name" value="ZN2_CY6_FUNGAL_2"/>
    <property type="match status" value="1"/>
</dbReference>
<dbReference type="Gene3D" id="4.10.240.10">
    <property type="entry name" value="Zn(2)-C6 fungal-type DNA-binding domain"/>
    <property type="match status" value="1"/>
</dbReference>
<organism evidence="4 5">
    <name type="scientific">Bionectria ochroleuca</name>
    <name type="common">Gliocladium roseum</name>
    <dbReference type="NCBI Taxonomy" id="29856"/>
    <lineage>
        <taxon>Eukaryota</taxon>
        <taxon>Fungi</taxon>
        <taxon>Dikarya</taxon>
        <taxon>Ascomycota</taxon>
        <taxon>Pezizomycotina</taxon>
        <taxon>Sordariomycetes</taxon>
        <taxon>Hypocreomycetidae</taxon>
        <taxon>Hypocreales</taxon>
        <taxon>Bionectriaceae</taxon>
        <taxon>Clonostachys</taxon>
    </lineage>
</organism>
<dbReference type="InterPro" id="IPR036864">
    <property type="entry name" value="Zn2-C6_fun-type_DNA-bd_sf"/>
</dbReference>
<protein>
    <recommendedName>
        <fullName evidence="3">Zn(2)-C6 fungal-type domain-containing protein</fullName>
    </recommendedName>
</protein>
<dbReference type="GO" id="GO:0008270">
    <property type="term" value="F:zinc ion binding"/>
    <property type="evidence" value="ECO:0007669"/>
    <property type="project" value="InterPro"/>
</dbReference>
<feature type="compositionally biased region" description="Polar residues" evidence="2">
    <location>
        <begin position="342"/>
        <end position="361"/>
    </location>
</feature>
<dbReference type="InterPro" id="IPR001138">
    <property type="entry name" value="Zn2Cys6_DnaBD"/>
</dbReference>
<sequence length="508" mass="56328">MSIQPLTTIDMENKNNRRGACDRCRGQKLRCVGAADPIVISGSRFQRNQTPCERCKRAKVDCYSVRPVSRRPGSGFDQSDERQANGSQANGIGPTPQRSKCTATNPAGVNHRLPEPILVAESQPRYDSTSRDGLDVNISSMLPANSAEWAMYTHDEDHDMEVQELDLATPVWMLEQQRTTGQNDCSDQSYRDNELDLITSKAGWKEFNSSKGDFGPVDYQTRNFANLSRQSMFESNEYERSGNHKQAPSKPTNTPSEPSTKTYIQELAKFNEMLLREKGSYEDAAPGPAQQPSVGQTLHHCQHFLSILRRLRPSSYNPDSNEFASEWSYSTEEGRLEDTPYAPSSSRQSTQNDTPSTASSIDSPLEVSTLLSILSCYTYILQSYESLFTPILDSVTSSTPTVPPTLAGLHLDGFELDGYNSLQLECLLTISLSLLERIDSILTGVPGGQTDQHHGGGLLGNKLFSGLLEALHDQNGPNSLTSPGNRKREVKAKRLIRDIQASLRRLDQ</sequence>
<dbReference type="EMBL" id="JADCTT010000011">
    <property type="protein sequence ID" value="KAF9746714.1"/>
    <property type="molecule type" value="Genomic_DNA"/>
</dbReference>
<evidence type="ECO:0000259" key="3">
    <source>
        <dbReference type="PROSITE" id="PS50048"/>
    </source>
</evidence>
<feature type="domain" description="Zn(2)-C6 fungal-type" evidence="3">
    <location>
        <begin position="20"/>
        <end position="62"/>
    </location>
</feature>
<comment type="caution">
    <text evidence="4">The sequence shown here is derived from an EMBL/GenBank/DDBJ whole genome shotgun (WGS) entry which is preliminary data.</text>
</comment>
<gene>
    <name evidence="4" type="ORF">IM811_003619</name>
</gene>
<dbReference type="GO" id="GO:0000981">
    <property type="term" value="F:DNA-binding transcription factor activity, RNA polymerase II-specific"/>
    <property type="evidence" value="ECO:0007669"/>
    <property type="project" value="InterPro"/>
</dbReference>
<dbReference type="AlphaFoldDB" id="A0A8H7KB15"/>
<dbReference type="CDD" id="cd00067">
    <property type="entry name" value="GAL4"/>
    <property type="match status" value="1"/>
</dbReference>
<accession>A0A8H7KB15</accession>
<reference evidence="4" key="1">
    <citation type="submission" date="2020-10" db="EMBL/GenBank/DDBJ databases">
        <title>High-Quality Genome Resource of Clonostachys rosea strain S41 by Oxford Nanopore Long-Read Sequencing.</title>
        <authorList>
            <person name="Wang H."/>
        </authorList>
    </citation>
    <scope>NUCLEOTIDE SEQUENCE</scope>
    <source>
        <strain evidence="4">S41</strain>
    </source>
</reference>
<evidence type="ECO:0000313" key="5">
    <source>
        <dbReference type="Proteomes" id="UP000616885"/>
    </source>
</evidence>
<dbReference type="SUPFAM" id="SSF57701">
    <property type="entry name" value="Zn2/Cys6 DNA-binding domain"/>
    <property type="match status" value="1"/>
</dbReference>
<feature type="region of interest" description="Disordered" evidence="2">
    <location>
        <begin position="235"/>
        <end position="259"/>
    </location>
</feature>
<dbReference type="Proteomes" id="UP000616885">
    <property type="component" value="Unassembled WGS sequence"/>
</dbReference>
<name>A0A8H7KB15_BIOOC</name>
<evidence type="ECO:0000313" key="4">
    <source>
        <dbReference type="EMBL" id="KAF9746714.1"/>
    </source>
</evidence>
<feature type="compositionally biased region" description="Polar residues" evidence="2">
    <location>
        <begin position="84"/>
        <end position="107"/>
    </location>
</feature>
<feature type="region of interest" description="Disordered" evidence="2">
    <location>
        <begin position="67"/>
        <end position="114"/>
    </location>
</feature>
<proteinExistence type="predicted"/>
<evidence type="ECO:0000256" key="2">
    <source>
        <dbReference type="SAM" id="MobiDB-lite"/>
    </source>
</evidence>
<evidence type="ECO:0000256" key="1">
    <source>
        <dbReference type="ARBA" id="ARBA00023242"/>
    </source>
</evidence>
<feature type="compositionally biased region" description="Polar residues" evidence="2">
    <location>
        <begin position="244"/>
        <end position="259"/>
    </location>
</feature>
<feature type="region of interest" description="Disordered" evidence="2">
    <location>
        <begin position="328"/>
        <end position="361"/>
    </location>
</feature>
<keyword evidence="1" id="KW-0539">Nucleus</keyword>